<dbReference type="Proteomes" id="UP000001879">
    <property type="component" value="Chromosome"/>
</dbReference>
<dbReference type="KEGG" id="nmg:Nmag_0762"/>
<evidence type="ECO:0000259" key="4">
    <source>
        <dbReference type="Pfam" id="PF17482"/>
    </source>
</evidence>
<feature type="region of interest" description="Disordered" evidence="2">
    <location>
        <begin position="1"/>
        <end position="22"/>
    </location>
</feature>
<reference evidence="5 7" key="2">
    <citation type="journal article" date="2012" name="BMC Genomics">
        <title>A comparative genomics perspective on the genetic content of the alkaliphilic haloarchaeon Natrialba magadii ATCC 43099T.</title>
        <authorList>
            <person name="Siddaramappa S."/>
            <person name="Challacombe J.F."/>
            <person name="Decastro R.E."/>
            <person name="Pfeiffer F."/>
            <person name="Sastre D.E."/>
            <person name="Gimenez M.I."/>
            <person name="Paggi R.A."/>
            <person name="Detter J.C."/>
            <person name="Davenport K.W."/>
            <person name="Goodwin L.A."/>
            <person name="Kyrpides N."/>
            <person name="Tapia R."/>
            <person name="Pitluck S."/>
            <person name="Lucas S."/>
            <person name="Woyke T."/>
            <person name="Maupin-Furlow J.A."/>
        </authorList>
    </citation>
    <scope>NUCLEOTIDE SEQUENCE [LARGE SCALE GENOMIC DNA]</scope>
    <source>
        <strain evidence="5">ATCC 43099</strain>
        <strain evidence="7">ATCC 43099 / DSM 3394 / CCM 3739 / CIP 104546 / IAM 13178 / JCM 8861 / NBRC 102185 / NCIMB 2190 / MS3</strain>
    </source>
</reference>
<evidence type="ECO:0000313" key="8">
    <source>
        <dbReference type="Proteomes" id="UP000011543"/>
    </source>
</evidence>
<reference evidence="5" key="4">
    <citation type="submission" date="2016-09" db="EMBL/GenBank/DDBJ databases">
        <authorList>
            <person name="Pfeiffer F."/>
        </authorList>
    </citation>
    <scope>NUCLEOTIDE SEQUENCE</scope>
    <source>
        <strain evidence="5">ATCC 43099</strain>
    </source>
</reference>
<dbReference type="Pfam" id="PF17482">
    <property type="entry name" value="Phage_sheath_1C"/>
    <property type="match status" value="1"/>
</dbReference>
<dbReference type="PATRIC" id="fig|547559.17.peg.3205"/>
<evidence type="ECO:0000256" key="2">
    <source>
        <dbReference type="SAM" id="MobiDB-lite"/>
    </source>
</evidence>
<feature type="region of interest" description="Disordered" evidence="2">
    <location>
        <begin position="281"/>
        <end position="311"/>
    </location>
</feature>
<feature type="compositionally biased region" description="Polar residues" evidence="2">
    <location>
        <begin position="13"/>
        <end position="22"/>
    </location>
</feature>
<dbReference type="Gene3D" id="3.40.50.11780">
    <property type="match status" value="2"/>
</dbReference>
<feature type="domain" description="Tail sheath protein subtilisin-like" evidence="3">
    <location>
        <begin position="310"/>
        <end position="472"/>
    </location>
</feature>
<dbReference type="InterPro" id="IPR035089">
    <property type="entry name" value="Phage_sheath_subtilisin"/>
</dbReference>
<dbReference type="PANTHER" id="PTHR35861">
    <property type="match status" value="1"/>
</dbReference>
<dbReference type="GeneID" id="8823590"/>
<dbReference type="OrthoDB" id="183220at2157"/>
<comment type="similarity">
    <text evidence="1">Belongs to the myoviridae tail sheath protein family.</text>
</comment>
<feature type="domain" description="Tail sheath protein C-terminal" evidence="4">
    <location>
        <begin position="473"/>
        <end position="579"/>
    </location>
</feature>
<evidence type="ECO:0000313" key="6">
    <source>
        <dbReference type="EMBL" id="ELY26072.1"/>
    </source>
</evidence>
<reference evidence="7" key="1">
    <citation type="submission" date="2010-02" db="EMBL/GenBank/DDBJ databases">
        <title>Complete sequence of chromosome of Natrialba magadii ATCC 43099.</title>
        <authorList>
            <consortium name="US DOE Joint Genome Institute"/>
            <person name="Lucas S."/>
            <person name="Copeland A."/>
            <person name="Lapidus A."/>
            <person name="Cheng J.-F."/>
            <person name="Bruce D."/>
            <person name="Goodwin L."/>
            <person name="Pitluck S."/>
            <person name="Davenport K."/>
            <person name="Saunders E."/>
            <person name="Detter J.C."/>
            <person name="Han C."/>
            <person name="Tapia R."/>
            <person name="Land M."/>
            <person name="Hauser L."/>
            <person name="Kyrpides N."/>
            <person name="Mikhailova N."/>
            <person name="De Castro R.E."/>
            <person name="Maupin-Furlow J.A."/>
            <person name="Woyke T."/>
        </authorList>
    </citation>
    <scope>NUCLEOTIDE SEQUENCE [LARGE SCALE GENOMIC DNA]</scope>
    <source>
        <strain evidence="7">ATCC 43099 / DSM 3394 / CCM 3739 / CIP 104546 / IAM 13178 / JCM 8861 / NBRC 102185 / NCIMB 2190 / MS3</strain>
    </source>
</reference>
<dbReference type="InterPro" id="IPR052042">
    <property type="entry name" value="Tail_sheath_structural"/>
</dbReference>
<organism evidence="5 7">
    <name type="scientific">Natrialba magadii (strain ATCC 43099 / DSM 3394 / CCM 3739 / CIP 104546 / IAM 13178 / JCM 8861 / NBRC 102185 / NCIMB 2190 / MS3)</name>
    <name type="common">Natronobacterium magadii</name>
    <dbReference type="NCBI Taxonomy" id="547559"/>
    <lineage>
        <taxon>Archaea</taxon>
        <taxon>Methanobacteriati</taxon>
        <taxon>Methanobacteriota</taxon>
        <taxon>Stenosarchaea group</taxon>
        <taxon>Halobacteria</taxon>
        <taxon>Halobacteriales</taxon>
        <taxon>Natrialbaceae</taxon>
        <taxon>Natrialba</taxon>
    </lineage>
</organism>
<reference evidence="6 8" key="3">
    <citation type="journal article" date="2014" name="PLoS Genet.">
        <title>Phylogenetically driven sequencing of extremely halophilic archaea reveals strategies for static and dynamic osmo-response.</title>
        <authorList>
            <person name="Becker E.A."/>
            <person name="Seitzer P.M."/>
            <person name="Tritt A."/>
            <person name="Larsen D."/>
            <person name="Krusor M."/>
            <person name="Yao A.I."/>
            <person name="Wu D."/>
            <person name="Madern D."/>
            <person name="Eisen J.A."/>
            <person name="Darling A.E."/>
            <person name="Facciotti M.T."/>
        </authorList>
    </citation>
    <scope>NUCLEOTIDE SEQUENCE [LARGE SCALE GENOMIC DNA]</scope>
    <source>
        <strain evidence="8">ATCC 43099 / DSM 3394 / CCM 3739 / CIP 104546 / IAM 13178 / JCM 8861 / NBRC 102185 / NCIMB 2190 / MS3</strain>
        <strain evidence="6">MS-3</strain>
    </source>
</reference>
<dbReference type="EMBL" id="CP001932">
    <property type="protein sequence ID" value="ADD04347.1"/>
    <property type="molecule type" value="Genomic_DNA"/>
</dbReference>
<proteinExistence type="inferred from homology"/>
<name>D3SZL3_NATMM</name>
<dbReference type="eggNOG" id="arCOG11414">
    <property type="taxonomic scope" value="Archaea"/>
</dbReference>
<evidence type="ECO:0000259" key="3">
    <source>
        <dbReference type="Pfam" id="PF04984"/>
    </source>
</evidence>
<gene>
    <name evidence="5" type="ordered locus">Nmag_0762</name>
    <name evidence="6" type="ORF">C500_16327</name>
</gene>
<dbReference type="RefSeq" id="WP_004216527.1">
    <property type="nucleotide sequence ID" value="NC_013922.1"/>
</dbReference>
<evidence type="ECO:0000256" key="1">
    <source>
        <dbReference type="ARBA" id="ARBA00008005"/>
    </source>
</evidence>
<dbReference type="PaxDb" id="547559-Nmag_0762"/>
<feature type="compositionally biased region" description="Acidic residues" evidence="2">
    <location>
        <begin position="281"/>
        <end position="301"/>
    </location>
</feature>
<dbReference type="HOGENOM" id="CLU_009303_1_0_2"/>
<dbReference type="EMBL" id="AOHS01000052">
    <property type="protein sequence ID" value="ELY26072.1"/>
    <property type="molecule type" value="Genomic_DNA"/>
</dbReference>
<accession>D3SZL3</accession>
<dbReference type="Pfam" id="PF04984">
    <property type="entry name" value="Phage_sheath_1"/>
    <property type="match status" value="1"/>
</dbReference>
<dbReference type="STRING" id="547559.Nmag_0762"/>
<evidence type="ECO:0000313" key="5">
    <source>
        <dbReference type="EMBL" id="ADD04347.1"/>
    </source>
</evidence>
<dbReference type="Proteomes" id="UP000011543">
    <property type="component" value="Unassembled WGS sequence"/>
</dbReference>
<keyword evidence="7" id="KW-1185">Reference proteome</keyword>
<evidence type="ECO:0000313" key="7">
    <source>
        <dbReference type="Proteomes" id="UP000001879"/>
    </source>
</evidence>
<dbReference type="InterPro" id="IPR020287">
    <property type="entry name" value="Tail_sheath_C"/>
</dbReference>
<dbReference type="AlphaFoldDB" id="D3SZL3"/>
<sequence>MPEYQAPGVYVEEQSTGSKSVEGVSTSTAGFLGQTVRGPVEPQLITSYNEFERIYGSSPKESNLDVSVNGFFKNGGSRCYVARVTAADPNDVATRTLIDDDKNGVVELEANGPGDWGSNVAVIVRDGQHPDQFDIIVRYWSCDRTEVMDPDGNRPEPSPDVEEVFDGLSTDPKSSQFHEKQLASSVLVNIEYLDDGRPKNGLVWLSRDDHEIRTDGGTVAVDHEDVLHIPEDLDELDEDELEALAEPVDIDADPSSDEFIDTLEQIRDGEREVDMEVVTELPEQAEPESGFESESESDSDGEVTLNDYEGVNKPDLRTGLAAFEAIDEISIVCAPDENDVQGLTDAIVAHCENMGDRFAILQSPQNPGPVSEMETPVDSSYAGYYYPWLSVLDPVTNREKLAPPGGHIAGIYSRSDVDHGVHKAPANEPLRGIVGLQRDITKGEQDVLNPKGVNCIRSFQGRGIRVWGARTCSSDPEWKYINVRRLFLYIEQSLEEGTQWAVFEPNDEDLWARIRQSTEKFLKTVWREGGLQGSTADEAFFVRCGEETMTQDDIDNGRLIVEIGIAPVKPAEFVVFRIAQDTETA</sequence>
<protein>
    <submittedName>
        <fullName evidence="5">Tail sheath protein</fullName>
    </submittedName>
</protein>
<dbReference type="PANTHER" id="PTHR35861:SF1">
    <property type="entry name" value="PHAGE TAIL SHEATH PROTEIN"/>
    <property type="match status" value="1"/>
</dbReference>